<organism evidence="2 3">
    <name type="scientific">Spiroplasma helicoides</name>
    <dbReference type="NCBI Taxonomy" id="216938"/>
    <lineage>
        <taxon>Bacteria</taxon>
        <taxon>Bacillati</taxon>
        <taxon>Mycoplasmatota</taxon>
        <taxon>Mollicutes</taxon>
        <taxon>Entomoplasmatales</taxon>
        <taxon>Spiroplasmataceae</taxon>
        <taxon>Spiroplasma</taxon>
    </lineage>
</organism>
<dbReference type="STRING" id="216938.SHELI_v1c10320"/>
<gene>
    <name evidence="2" type="ORF">SHELI_v1c10320</name>
</gene>
<dbReference type="AlphaFoldDB" id="A0A1B3SM15"/>
<keyword evidence="3" id="KW-1185">Reference proteome</keyword>
<dbReference type="OrthoDB" id="390304at2"/>
<sequence length="278" mass="31917">MRLKKFNSCIKYLFKTSLSSVYTYAYIIVLPVLFEVFMYIYFIQPYISADRAIVIGPILFFSMIIPMLFVTNIIVTYRETIFLKQLKNFGVSNLMFLGTLLLIFLVYAFVALIVSSILLVILDAATKSNKVIECITTMISQPSFLVIIINLLLNATVIYLLGVILSGFISNIYLVQGLSLIILAFLFASGDYFIDYEFSQNQYYQGISYLSIQKYFNWIYYMAYTKSFDGGKRVYLIAYNIGSIIPFKNVYAPLFSMICIAPFQGYISYASFNLSFKK</sequence>
<evidence type="ECO:0000256" key="1">
    <source>
        <dbReference type="SAM" id="Phobius"/>
    </source>
</evidence>
<reference evidence="2 3" key="1">
    <citation type="submission" date="2016-08" db="EMBL/GenBank/DDBJ databases">
        <title>Complete genome sequence of Spiroplasma helicoides TABS-2 (DSM 22551).</title>
        <authorList>
            <person name="Shen W.-Y."/>
            <person name="Lo W.-S."/>
            <person name="Lai Y.-C."/>
            <person name="Kuo C.-H."/>
        </authorList>
    </citation>
    <scope>NUCLEOTIDE SEQUENCE [LARGE SCALE GENOMIC DNA]</scope>
    <source>
        <strain evidence="2 3">TABS-2</strain>
    </source>
</reference>
<feature type="transmembrane region" description="Helical" evidence="1">
    <location>
        <begin position="142"/>
        <end position="165"/>
    </location>
</feature>
<feature type="transmembrane region" description="Helical" evidence="1">
    <location>
        <begin position="96"/>
        <end position="122"/>
    </location>
</feature>
<keyword evidence="1" id="KW-0812">Transmembrane</keyword>
<feature type="transmembrane region" description="Helical" evidence="1">
    <location>
        <begin position="21"/>
        <end position="42"/>
    </location>
</feature>
<protein>
    <submittedName>
        <fullName evidence="2">Uncharacterized protein</fullName>
    </submittedName>
</protein>
<keyword evidence="1" id="KW-1133">Transmembrane helix</keyword>
<evidence type="ECO:0000313" key="2">
    <source>
        <dbReference type="EMBL" id="AOG60979.1"/>
    </source>
</evidence>
<evidence type="ECO:0000313" key="3">
    <source>
        <dbReference type="Proteomes" id="UP000094378"/>
    </source>
</evidence>
<name>A0A1B3SM15_9MOLU</name>
<keyword evidence="1" id="KW-0472">Membrane</keyword>
<proteinExistence type="predicted"/>
<dbReference type="EMBL" id="CP017015">
    <property type="protein sequence ID" value="AOG60979.1"/>
    <property type="molecule type" value="Genomic_DNA"/>
</dbReference>
<feature type="transmembrane region" description="Helical" evidence="1">
    <location>
        <begin position="54"/>
        <end position="75"/>
    </location>
</feature>
<dbReference type="KEGG" id="shj:SHELI_v1c10320"/>
<feature type="transmembrane region" description="Helical" evidence="1">
    <location>
        <begin position="250"/>
        <end position="272"/>
    </location>
</feature>
<dbReference type="Proteomes" id="UP000094378">
    <property type="component" value="Chromosome"/>
</dbReference>
<accession>A0A1B3SM15</accession>
<feature type="transmembrane region" description="Helical" evidence="1">
    <location>
        <begin position="172"/>
        <end position="194"/>
    </location>
</feature>